<proteinExistence type="predicted"/>
<sequence length="142" mass="16476">MSKGQTKAELLLRELRAIPKLIKQLQRDLEATKTSLLTSPQWSDMRVSGGVKKTQEDKNIFVIDSCEWHIKRIKTLLERKHEILDIISEIPDIEQQDVLISAYLTYDSYVDAQEGLDLSTNKFFRLRRMAIDSLNKVIDSKK</sequence>
<protein>
    <submittedName>
        <fullName evidence="1">Uncharacterized protein</fullName>
    </submittedName>
</protein>
<dbReference type="Pfam" id="PF07374">
    <property type="entry name" value="DUF1492"/>
    <property type="match status" value="1"/>
</dbReference>
<accession>V6Z2J0</accession>
<gene>
    <name evidence="1" type="ORF">SAG0136_08035</name>
</gene>
<dbReference type="InterPro" id="IPR010861">
    <property type="entry name" value="DUF1492"/>
</dbReference>
<evidence type="ECO:0000313" key="1">
    <source>
        <dbReference type="EMBL" id="ESV55155.1"/>
    </source>
</evidence>
<comment type="caution">
    <text evidence="1">The sequence shown here is derived from an EMBL/GenBank/DDBJ whole genome shotgun (WGS) entry which is preliminary data.</text>
</comment>
<reference evidence="1 2" key="1">
    <citation type="submission" date="2013-05" db="EMBL/GenBank/DDBJ databases">
        <authorList>
            <person name="Richards V.P."/>
            <person name="Durkin S.A.S."/>
            <person name="Kim M."/>
            <person name="Pavinski Bitar P.D."/>
            <person name="Stanhope M.J."/>
            <person name="Town C.D."/>
            <person name="Venter J.C."/>
        </authorList>
    </citation>
    <scope>NUCLEOTIDE SEQUENCE [LARGE SCALE GENOMIC DNA]</scope>
    <source>
        <strain evidence="1 2">LMG 14747</strain>
    </source>
</reference>
<organism evidence="1 2">
    <name type="scientific">Streptococcus agalactiae LMG 14747</name>
    <dbReference type="NCBI Taxonomy" id="1154860"/>
    <lineage>
        <taxon>Bacteria</taxon>
        <taxon>Bacillati</taxon>
        <taxon>Bacillota</taxon>
        <taxon>Bacilli</taxon>
        <taxon>Lactobacillales</taxon>
        <taxon>Streptococcaceae</taxon>
        <taxon>Streptococcus</taxon>
    </lineage>
</organism>
<dbReference type="AlphaFoldDB" id="V6Z2J0"/>
<dbReference type="Proteomes" id="UP000018482">
    <property type="component" value="Unassembled WGS sequence"/>
</dbReference>
<evidence type="ECO:0000313" key="2">
    <source>
        <dbReference type="Proteomes" id="UP000018482"/>
    </source>
</evidence>
<name>V6Z2J0_STRAG</name>
<dbReference type="EMBL" id="ANQC01000116">
    <property type="protein sequence ID" value="ESV55155.1"/>
    <property type="molecule type" value="Genomic_DNA"/>
</dbReference>